<dbReference type="EC" id="2.4.1.-" evidence="6"/>
<dbReference type="SUPFAM" id="SSF53756">
    <property type="entry name" value="UDP-Glycosyltransferase/glycogen phosphorylase"/>
    <property type="match status" value="1"/>
</dbReference>
<dbReference type="AlphaFoldDB" id="A0A7J0H1X2"/>
<dbReference type="PANTHER" id="PTHR48047">
    <property type="entry name" value="GLYCOSYLTRANSFERASE"/>
    <property type="match status" value="1"/>
</dbReference>
<evidence type="ECO:0000313" key="8">
    <source>
        <dbReference type="EMBL" id="GFZ17087.1"/>
    </source>
</evidence>
<dbReference type="Proteomes" id="UP000585474">
    <property type="component" value="Unassembled WGS sequence"/>
</dbReference>
<evidence type="ECO:0000256" key="6">
    <source>
        <dbReference type="RuleBase" id="RU362057"/>
    </source>
</evidence>
<sequence>MTQPGNEIFVVTSLGSGHLFPCIELCNLLSSRNYQTTLVLPSNLLPPSSFRHRTASIAAFDIEPHSPTQAQHQAGLDLLAHLEAHRPLCAVVDFQVGWAKPIFLKFDVPVVSLFTFGACAASMEWGAWKAAAGDLNSGEVRPIPGLPEGVCLTHRDLKPPSAASGGGGGPKPSHRPPWVPAIEGSIGLMFNTCEELESPFLEYLCRQIGLPVWAVGPLLPEQYWESPSGSLIRDGAVREPKRESNYTEVEVIQWLDSKPRGSVLYVSFGSETGPTIEEYPELASALQDSTHPFIWVIQPGSGLPKLFGSRCPRQPSSGMSSLEDGYFPHDLASKVGDRKLIIRGWAPQLLILSHPSTGGFLSHCGWNSTVEAIGRGVPILAWPMRGDQIYNAKLVVNHLKIGYMAFGEDSSDVAKKDILEGVERLMSDREIRKRAEAIRVEFECGFSASSRAALDAFRDFLTKKKLNLE</sequence>
<keyword evidence="4" id="KW-0284">Flavonoid biosynthesis</keyword>
<proteinExistence type="inferred from homology"/>
<organism evidence="8 9">
    <name type="scientific">Actinidia rufa</name>
    <dbReference type="NCBI Taxonomy" id="165716"/>
    <lineage>
        <taxon>Eukaryota</taxon>
        <taxon>Viridiplantae</taxon>
        <taxon>Streptophyta</taxon>
        <taxon>Embryophyta</taxon>
        <taxon>Tracheophyta</taxon>
        <taxon>Spermatophyta</taxon>
        <taxon>Magnoliopsida</taxon>
        <taxon>eudicotyledons</taxon>
        <taxon>Gunneridae</taxon>
        <taxon>Pentapetalae</taxon>
        <taxon>asterids</taxon>
        <taxon>Ericales</taxon>
        <taxon>Actinidiaceae</taxon>
        <taxon>Actinidia</taxon>
    </lineage>
</organism>
<dbReference type="EMBL" id="BJWL01000026">
    <property type="protein sequence ID" value="GFZ17087.1"/>
    <property type="molecule type" value="Genomic_DNA"/>
</dbReference>
<dbReference type="GO" id="GO:0016138">
    <property type="term" value="P:glycoside biosynthetic process"/>
    <property type="evidence" value="ECO:0007669"/>
    <property type="project" value="UniProtKB-ARBA"/>
</dbReference>
<keyword evidence="2 5" id="KW-0328">Glycosyltransferase</keyword>
<name>A0A7J0H1X2_9ERIC</name>
<dbReference type="InterPro" id="IPR002213">
    <property type="entry name" value="UDP_glucos_trans"/>
</dbReference>
<evidence type="ECO:0000256" key="5">
    <source>
        <dbReference type="RuleBase" id="RU003718"/>
    </source>
</evidence>
<evidence type="ECO:0000313" key="9">
    <source>
        <dbReference type="Proteomes" id="UP000585474"/>
    </source>
</evidence>
<evidence type="ECO:0000256" key="4">
    <source>
        <dbReference type="ARBA" id="ARBA00023241"/>
    </source>
</evidence>
<dbReference type="InterPro" id="IPR035595">
    <property type="entry name" value="UDP_glycos_trans_CS"/>
</dbReference>
<keyword evidence="9" id="KW-1185">Reference proteome</keyword>
<dbReference type="Gene3D" id="3.40.50.2000">
    <property type="entry name" value="Glycogen Phosphorylase B"/>
    <property type="match status" value="2"/>
</dbReference>
<dbReference type="GO" id="GO:0035251">
    <property type="term" value="F:UDP-glucosyltransferase activity"/>
    <property type="evidence" value="ECO:0007669"/>
    <property type="project" value="TreeGrafter"/>
</dbReference>
<evidence type="ECO:0000256" key="1">
    <source>
        <dbReference type="ARBA" id="ARBA00009995"/>
    </source>
</evidence>
<keyword evidence="3 5" id="KW-0808">Transferase</keyword>
<dbReference type="OrthoDB" id="5835829at2759"/>
<comment type="similarity">
    <text evidence="1 5">Belongs to the UDP-glycosyltransferase family.</text>
</comment>
<accession>A0A7J0H1X2</accession>
<reference evidence="8 9" key="1">
    <citation type="submission" date="2019-07" db="EMBL/GenBank/DDBJ databases">
        <title>De Novo Assembly of kiwifruit Actinidia rufa.</title>
        <authorList>
            <person name="Sugita-Konishi S."/>
            <person name="Sato K."/>
            <person name="Mori E."/>
            <person name="Abe Y."/>
            <person name="Kisaki G."/>
            <person name="Hamano K."/>
            <person name="Suezawa K."/>
            <person name="Otani M."/>
            <person name="Fukuda T."/>
            <person name="Manabe T."/>
            <person name="Gomi K."/>
            <person name="Tabuchi M."/>
            <person name="Akimitsu K."/>
            <person name="Kataoka I."/>
        </authorList>
    </citation>
    <scope>NUCLEOTIDE SEQUENCE [LARGE SCALE GENOMIC DNA]</scope>
    <source>
        <strain evidence="9">cv. Fuchu</strain>
    </source>
</reference>
<evidence type="ECO:0000256" key="3">
    <source>
        <dbReference type="ARBA" id="ARBA00022679"/>
    </source>
</evidence>
<dbReference type="PANTHER" id="PTHR48047:SF197">
    <property type="entry name" value="SCOPOLETIN GLUCOSYLTRANSFERASE-LIKE"/>
    <property type="match status" value="1"/>
</dbReference>
<dbReference type="GO" id="GO:0009813">
    <property type="term" value="P:flavonoid biosynthetic process"/>
    <property type="evidence" value="ECO:0007669"/>
    <property type="project" value="UniProtKB-KW"/>
</dbReference>
<evidence type="ECO:0000256" key="2">
    <source>
        <dbReference type="ARBA" id="ARBA00022676"/>
    </source>
</evidence>
<protein>
    <recommendedName>
        <fullName evidence="6">Glycosyltransferase</fullName>
        <ecNumber evidence="6">2.4.1.-</ecNumber>
    </recommendedName>
</protein>
<dbReference type="CDD" id="cd03784">
    <property type="entry name" value="GT1_Gtf-like"/>
    <property type="match status" value="1"/>
</dbReference>
<feature type="region of interest" description="Disordered" evidence="7">
    <location>
        <begin position="157"/>
        <end position="176"/>
    </location>
</feature>
<dbReference type="Pfam" id="PF00201">
    <property type="entry name" value="UDPGT"/>
    <property type="match status" value="1"/>
</dbReference>
<comment type="caution">
    <text evidence="8">The sequence shown here is derived from an EMBL/GenBank/DDBJ whole genome shotgun (WGS) entry which is preliminary data.</text>
</comment>
<gene>
    <name evidence="8" type="ORF">Acr_26g0003570</name>
</gene>
<evidence type="ECO:0000256" key="7">
    <source>
        <dbReference type="SAM" id="MobiDB-lite"/>
    </source>
</evidence>
<dbReference type="FunFam" id="3.40.50.2000:FF:000060">
    <property type="entry name" value="Glycosyltransferase"/>
    <property type="match status" value="1"/>
</dbReference>
<dbReference type="PROSITE" id="PS00375">
    <property type="entry name" value="UDPGT"/>
    <property type="match status" value="1"/>
</dbReference>